<organism evidence="1 2">
    <name type="scientific">Elsinoe australis</name>
    <dbReference type="NCBI Taxonomy" id="40998"/>
    <lineage>
        <taxon>Eukaryota</taxon>
        <taxon>Fungi</taxon>
        <taxon>Dikarya</taxon>
        <taxon>Ascomycota</taxon>
        <taxon>Pezizomycotina</taxon>
        <taxon>Dothideomycetes</taxon>
        <taxon>Dothideomycetidae</taxon>
        <taxon>Myriangiales</taxon>
        <taxon>Elsinoaceae</taxon>
        <taxon>Elsinoe</taxon>
    </lineage>
</organism>
<accession>A0A4U7ASA0</accession>
<comment type="caution">
    <text evidence="1">The sequence shown here is derived from an EMBL/GenBank/DDBJ whole genome shotgun (WGS) entry which is preliminary data.</text>
</comment>
<dbReference type="EMBL" id="PTQR01000084">
    <property type="protein sequence ID" value="TKX20879.1"/>
    <property type="molecule type" value="Genomic_DNA"/>
</dbReference>
<evidence type="ECO:0000313" key="2">
    <source>
        <dbReference type="Proteomes" id="UP000308133"/>
    </source>
</evidence>
<name>A0A4U7ASA0_9PEZI</name>
<proteinExistence type="predicted"/>
<dbReference type="Proteomes" id="UP000308133">
    <property type="component" value="Unassembled WGS sequence"/>
</dbReference>
<evidence type="ECO:0000313" key="1">
    <source>
        <dbReference type="EMBL" id="TKX20879.1"/>
    </source>
</evidence>
<dbReference type="AlphaFoldDB" id="A0A4U7ASA0"/>
<reference evidence="1 2" key="1">
    <citation type="submission" date="2018-02" db="EMBL/GenBank/DDBJ databases">
        <title>Draft genome sequences of Elsinoe sp., causing black scab on jojoba.</title>
        <authorList>
            <person name="Stodart B."/>
            <person name="Jeffress S."/>
            <person name="Ash G."/>
            <person name="Arun Chinnappa K."/>
        </authorList>
    </citation>
    <scope>NUCLEOTIDE SEQUENCE [LARGE SCALE GENOMIC DNA]</scope>
    <source>
        <strain evidence="1 2">Hillstone_2</strain>
    </source>
</reference>
<gene>
    <name evidence="1" type="ORF">C1H76_6916</name>
</gene>
<protein>
    <submittedName>
        <fullName evidence="1">Uncharacterized protein</fullName>
    </submittedName>
</protein>
<sequence length="272" mass="31654">MANYHDRQHFWEARTACAVKVGLLRSDDMMHNRADTVRHAWASICNHYFPATTNSGTCYNVERQAYRGPKRPNYKTYTDNRPDVVVSKVSDIQKAPNRGYFIARERDCLWVECRSPSGRITPASWKALVKDVTEKLRLCHPKRMLYVILAIKTRWMIFQWDPSRAKQPPLRMWQAEPGEYWELPDSRLRRPMFNSSASDAAYFKKKDEKWYIDTNKAGTLNYWTLAPTPKPILKGYVPQPYYSGCLKMLGNSIMAMQKMSHGDRNTESSDAV</sequence>